<reference evidence="2 3" key="1">
    <citation type="journal article" date="2007" name="Nature">
        <title>Evolution of genes and genomes on the Drosophila phylogeny.</title>
        <authorList>
            <consortium name="Drosophila 12 Genomes Consortium"/>
            <person name="Clark A.G."/>
            <person name="Eisen M.B."/>
            <person name="Smith D.R."/>
            <person name="Bergman C.M."/>
            <person name="Oliver B."/>
            <person name="Markow T.A."/>
            <person name="Kaufman T.C."/>
            <person name="Kellis M."/>
            <person name="Gelbart W."/>
            <person name="Iyer V.N."/>
            <person name="Pollard D.A."/>
            <person name="Sackton T.B."/>
            <person name="Larracuente A.M."/>
            <person name="Singh N.D."/>
            <person name="Abad J.P."/>
            <person name="Abt D.N."/>
            <person name="Adryan B."/>
            <person name="Aguade M."/>
            <person name="Akashi H."/>
            <person name="Anderson W.W."/>
            <person name="Aquadro C.F."/>
            <person name="Ardell D.H."/>
            <person name="Arguello R."/>
            <person name="Artieri C.G."/>
            <person name="Barbash D.A."/>
            <person name="Barker D."/>
            <person name="Barsanti P."/>
            <person name="Batterham P."/>
            <person name="Batzoglou S."/>
            <person name="Begun D."/>
            <person name="Bhutkar A."/>
            <person name="Blanco E."/>
            <person name="Bosak S.A."/>
            <person name="Bradley R.K."/>
            <person name="Brand A.D."/>
            <person name="Brent M.R."/>
            <person name="Brooks A.N."/>
            <person name="Brown R.H."/>
            <person name="Butlin R.K."/>
            <person name="Caggese C."/>
            <person name="Calvi B.R."/>
            <person name="Bernardo de Carvalho A."/>
            <person name="Caspi A."/>
            <person name="Castrezana S."/>
            <person name="Celniker S.E."/>
            <person name="Chang J.L."/>
            <person name="Chapple C."/>
            <person name="Chatterji S."/>
            <person name="Chinwalla A."/>
            <person name="Civetta A."/>
            <person name="Clifton S.W."/>
            <person name="Comeron J.M."/>
            <person name="Costello J.C."/>
            <person name="Coyne J.A."/>
            <person name="Daub J."/>
            <person name="David R.G."/>
            <person name="Delcher A.L."/>
            <person name="Delehaunty K."/>
            <person name="Do C.B."/>
            <person name="Ebling H."/>
            <person name="Edwards K."/>
            <person name="Eickbush T."/>
            <person name="Evans J.D."/>
            <person name="Filipski A."/>
            <person name="Findeiss S."/>
            <person name="Freyhult E."/>
            <person name="Fulton L."/>
            <person name="Fulton R."/>
            <person name="Garcia A.C."/>
            <person name="Gardiner A."/>
            <person name="Garfield D.A."/>
            <person name="Garvin B.E."/>
            <person name="Gibson G."/>
            <person name="Gilbert D."/>
            <person name="Gnerre S."/>
            <person name="Godfrey J."/>
            <person name="Good R."/>
            <person name="Gotea V."/>
            <person name="Gravely B."/>
            <person name="Greenberg A.J."/>
            <person name="Griffiths-Jones S."/>
            <person name="Gross S."/>
            <person name="Guigo R."/>
            <person name="Gustafson E.A."/>
            <person name="Haerty W."/>
            <person name="Hahn M.W."/>
            <person name="Halligan D.L."/>
            <person name="Halpern A.L."/>
            <person name="Halter G.M."/>
            <person name="Han M.V."/>
            <person name="Heger A."/>
            <person name="Hillier L."/>
            <person name="Hinrichs A.S."/>
            <person name="Holmes I."/>
            <person name="Hoskins R.A."/>
            <person name="Hubisz M.J."/>
            <person name="Hultmark D."/>
            <person name="Huntley M.A."/>
            <person name="Jaffe D.B."/>
            <person name="Jagadeeshan S."/>
            <person name="Jeck W.R."/>
            <person name="Johnson J."/>
            <person name="Jones C.D."/>
            <person name="Jordan W.C."/>
            <person name="Karpen G.H."/>
            <person name="Kataoka E."/>
            <person name="Keightley P.D."/>
            <person name="Kheradpour P."/>
            <person name="Kirkness E.F."/>
            <person name="Koerich L.B."/>
            <person name="Kristiansen K."/>
            <person name="Kudrna D."/>
            <person name="Kulathinal R.J."/>
            <person name="Kumar S."/>
            <person name="Kwok R."/>
            <person name="Lander E."/>
            <person name="Langley C.H."/>
            <person name="Lapoint R."/>
            <person name="Lazzaro B.P."/>
            <person name="Lee S.J."/>
            <person name="Levesque L."/>
            <person name="Li R."/>
            <person name="Lin C.F."/>
            <person name="Lin M.F."/>
            <person name="Lindblad-Toh K."/>
            <person name="Llopart A."/>
            <person name="Long M."/>
            <person name="Low L."/>
            <person name="Lozovsky E."/>
            <person name="Lu J."/>
            <person name="Luo M."/>
            <person name="Machado C.A."/>
            <person name="Makalowski W."/>
            <person name="Marzo M."/>
            <person name="Matsuda M."/>
            <person name="Matzkin L."/>
            <person name="McAllister B."/>
            <person name="McBride C.S."/>
            <person name="McKernan B."/>
            <person name="McKernan K."/>
            <person name="Mendez-Lago M."/>
            <person name="Minx P."/>
            <person name="Mollenhauer M.U."/>
            <person name="Montooth K."/>
            <person name="Mount S.M."/>
            <person name="Mu X."/>
            <person name="Myers E."/>
            <person name="Negre B."/>
            <person name="Newfeld S."/>
            <person name="Nielsen R."/>
            <person name="Noor M.A."/>
            <person name="O'Grady P."/>
            <person name="Pachter L."/>
            <person name="Papaceit M."/>
            <person name="Parisi M.J."/>
            <person name="Parisi M."/>
            <person name="Parts L."/>
            <person name="Pedersen J.S."/>
            <person name="Pesole G."/>
            <person name="Phillippy A.M."/>
            <person name="Ponting C.P."/>
            <person name="Pop M."/>
            <person name="Porcelli D."/>
            <person name="Powell J.R."/>
            <person name="Prohaska S."/>
            <person name="Pruitt K."/>
            <person name="Puig M."/>
            <person name="Quesneville H."/>
            <person name="Ram K.R."/>
            <person name="Rand D."/>
            <person name="Rasmussen M.D."/>
            <person name="Reed L.K."/>
            <person name="Reenan R."/>
            <person name="Reily A."/>
            <person name="Remington K.A."/>
            <person name="Rieger T.T."/>
            <person name="Ritchie M.G."/>
            <person name="Robin C."/>
            <person name="Rogers Y.H."/>
            <person name="Rohde C."/>
            <person name="Rozas J."/>
            <person name="Rubenfield M.J."/>
            <person name="Ruiz A."/>
            <person name="Russo S."/>
            <person name="Salzberg S.L."/>
            <person name="Sanchez-Gracia A."/>
            <person name="Saranga D.J."/>
            <person name="Sato H."/>
            <person name="Schaeffer S.W."/>
            <person name="Schatz M.C."/>
            <person name="Schlenke T."/>
            <person name="Schwartz R."/>
            <person name="Segarra C."/>
            <person name="Singh R.S."/>
            <person name="Sirot L."/>
            <person name="Sirota M."/>
            <person name="Sisneros N.B."/>
            <person name="Smith C.D."/>
            <person name="Smith T.F."/>
            <person name="Spieth J."/>
            <person name="Stage D.E."/>
            <person name="Stark A."/>
            <person name="Stephan W."/>
            <person name="Strausberg R.L."/>
            <person name="Strempel S."/>
            <person name="Sturgill D."/>
            <person name="Sutton G."/>
            <person name="Sutton G.G."/>
            <person name="Tao W."/>
            <person name="Teichmann S."/>
            <person name="Tobari Y.N."/>
            <person name="Tomimura Y."/>
            <person name="Tsolas J.M."/>
            <person name="Valente V.L."/>
            <person name="Venter E."/>
            <person name="Venter J.C."/>
            <person name="Vicario S."/>
            <person name="Vieira F.G."/>
            <person name="Vilella A.J."/>
            <person name="Villasante A."/>
            <person name="Walenz B."/>
            <person name="Wang J."/>
            <person name="Wasserman M."/>
            <person name="Watts T."/>
            <person name="Wilson D."/>
            <person name="Wilson R.K."/>
            <person name="Wing R.A."/>
            <person name="Wolfner M.F."/>
            <person name="Wong A."/>
            <person name="Wong G.K."/>
            <person name="Wu C.I."/>
            <person name="Wu G."/>
            <person name="Yamamoto D."/>
            <person name="Yang H.P."/>
            <person name="Yang S.P."/>
            <person name="Yorke J.A."/>
            <person name="Yoshida K."/>
            <person name="Zdobnov E."/>
            <person name="Zhang P."/>
            <person name="Zhang Y."/>
            <person name="Zimin A.V."/>
            <person name="Baldwin J."/>
            <person name="Abdouelleil A."/>
            <person name="Abdulkadir J."/>
            <person name="Abebe A."/>
            <person name="Abera B."/>
            <person name="Abreu J."/>
            <person name="Acer S.C."/>
            <person name="Aftuck L."/>
            <person name="Alexander A."/>
            <person name="An P."/>
            <person name="Anderson E."/>
            <person name="Anderson S."/>
            <person name="Arachi H."/>
            <person name="Azer M."/>
            <person name="Bachantsang P."/>
            <person name="Barry A."/>
            <person name="Bayul T."/>
            <person name="Berlin A."/>
            <person name="Bessette D."/>
            <person name="Bloom T."/>
            <person name="Blye J."/>
            <person name="Boguslavskiy L."/>
            <person name="Bonnet C."/>
            <person name="Boukhgalter B."/>
            <person name="Bourzgui I."/>
            <person name="Brown A."/>
            <person name="Cahill P."/>
            <person name="Channer S."/>
            <person name="Cheshatsang Y."/>
            <person name="Chuda L."/>
            <person name="Citroen M."/>
            <person name="Collymore A."/>
            <person name="Cooke P."/>
            <person name="Costello M."/>
            <person name="D'Aco K."/>
            <person name="Daza R."/>
            <person name="De Haan G."/>
            <person name="DeGray S."/>
            <person name="DeMaso C."/>
            <person name="Dhargay N."/>
            <person name="Dooley K."/>
            <person name="Dooley E."/>
            <person name="Doricent M."/>
            <person name="Dorje P."/>
            <person name="Dorjee K."/>
            <person name="Dupes A."/>
            <person name="Elong R."/>
            <person name="Falk J."/>
            <person name="Farina A."/>
            <person name="Faro S."/>
            <person name="Ferguson D."/>
            <person name="Fisher S."/>
            <person name="Foley C.D."/>
            <person name="Franke A."/>
            <person name="Friedrich D."/>
            <person name="Gadbois L."/>
            <person name="Gearin G."/>
            <person name="Gearin C.R."/>
            <person name="Giannoukos G."/>
            <person name="Goode T."/>
            <person name="Graham J."/>
            <person name="Grandbois E."/>
            <person name="Grewal S."/>
            <person name="Gyaltsen K."/>
            <person name="Hafez N."/>
            <person name="Hagos B."/>
            <person name="Hall J."/>
            <person name="Henson C."/>
            <person name="Hollinger A."/>
            <person name="Honan T."/>
            <person name="Huard M.D."/>
            <person name="Hughes L."/>
            <person name="Hurhula B."/>
            <person name="Husby M.E."/>
            <person name="Kamat A."/>
            <person name="Kanga B."/>
            <person name="Kashin S."/>
            <person name="Khazanovich D."/>
            <person name="Kisner P."/>
            <person name="Lance K."/>
            <person name="Lara M."/>
            <person name="Lee W."/>
            <person name="Lennon N."/>
            <person name="Letendre F."/>
            <person name="LeVine R."/>
            <person name="Lipovsky A."/>
            <person name="Liu X."/>
            <person name="Liu J."/>
            <person name="Liu S."/>
            <person name="Lokyitsang T."/>
            <person name="Lokyitsang Y."/>
            <person name="Lubonja R."/>
            <person name="Lui A."/>
            <person name="MacDonald P."/>
            <person name="Magnisalis V."/>
            <person name="Maru K."/>
            <person name="Matthews C."/>
            <person name="McCusker W."/>
            <person name="McDonough S."/>
            <person name="Mehta T."/>
            <person name="Meldrim J."/>
            <person name="Meneus L."/>
            <person name="Mihai O."/>
            <person name="Mihalev A."/>
            <person name="Mihova T."/>
            <person name="Mittelman R."/>
            <person name="Mlenga V."/>
            <person name="Montmayeur A."/>
            <person name="Mulrain L."/>
            <person name="Navidi A."/>
            <person name="Naylor J."/>
            <person name="Negash T."/>
            <person name="Nguyen T."/>
            <person name="Nguyen N."/>
            <person name="Nicol R."/>
            <person name="Norbu C."/>
            <person name="Norbu N."/>
            <person name="Novod N."/>
            <person name="O'Neill B."/>
            <person name="Osman S."/>
            <person name="Markiewicz E."/>
            <person name="Oyono O.L."/>
            <person name="Patti C."/>
            <person name="Phunkhang P."/>
            <person name="Pierre F."/>
            <person name="Priest M."/>
            <person name="Raghuraman S."/>
            <person name="Rege F."/>
            <person name="Reyes R."/>
            <person name="Rise C."/>
            <person name="Rogov P."/>
            <person name="Ross K."/>
            <person name="Ryan E."/>
            <person name="Settipalli S."/>
            <person name="Shea T."/>
            <person name="Sherpa N."/>
            <person name="Shi L."/>
            <person name="Shih D."/>
            <person name="Sparrow T."/>
            <person name="Spaulding J."/>
            <person name="Stalker J."/>
            <person name="Stange-Thomann N."/>
            <person name="Stavropoulos S."/>
            <person name="Stone C."/>
            <person name="Strader C."/>
            <person name="Tesfaye S."/>
            <person name="Thomson T."/>
            <person name="Thoulutsang Y."/>
            <person name="Thoulutsang D."/>
            <person name="Topham K."/>
            <person name="Topping I."/>
            <person name="Tsamla T."/>
            <person name="Vassiliev H."/>
            <person name="Vo A."/>
            <person name="Wangchuk T."/>
            <person name="Wangdi T."/>
            <person name="Weiand M."/>
            <person name="Wilkinson J."/>
            <person name="Wilson A."/>
            <person name="Yadav S."/>
            <person name="Young G."/>
            <person name="Yu Q."/>
            <person name="Zembek L."/>
            <person name="Zhong D."/>
            <person name="Zimmer A."/>
            <person name="Zwirko Z."/>
            <person name="Jaffe D.B."/>
            <person name="Alvarez P."/>
            <person name="Brockman W."/>
            <person name="Butler J."/>
            <person name="Chin C."/>
            <person name="Gnerre S."/>
            <person name="Grabherr M."/>
            <person name="Kleber M."/>
            <person name="Mauceli E."/>
            <person name="MacCallum I."/>
        </authorList>
    </citation>
    <scope>NUCLEOTIDE SEQUENCE [LARGE SCALE GENOMIC DNA]</scope>
    <source>
        <strain evidence="3">Rob3c / Tucson 14021-0248.25</strain>
    </source>
</reference>
<organism evidence="3">
    <name type="scientific">Drosophila sechellia</name>
    <name type="common">Fruit fly</name>
    <dbReference type="NCBI Taxonomy" id="7238"/>
    <lineage>
        <taxon>Eukaryota</taxon>
        <taxon>Metazoa</taxon>
        <taxon>Ecdysozoa</taxon>
        <taxon>Arthropoda</taxon>
        <taxon>Hexapoda</taxon>
        <taxon>Insecta</taxon>
        <taxon>Pterygota</taxon>
        <taxon>Neoptera</taxon>
        <taxon>Endopterygota</taxon>
        <taxon>Diptera</taxon>
        <taxon>Brachycera</taxon>
        <taxon>Muscomorpha</taxon>
        <taxon>Ephydroidea</taxon>
        <taxon>Drosophilidae</taxon>
        <taxon>Drosophila</taxon>
        <taxon>Sophophora</taxon>
    </lineage>
</organism>
<evidence type="ECO:0000313" key="3">
    <source>
        <dbReference type="Proteomes" id="UP000001292"/>
    </source>
</evidence>
<feature type="compositionally biased region" description="Basic and acidic residues" evidence="1">
    <location>
        <begin position="10"/>
        <end position="20"/>
    </location>
</feature>
<keyword evidence="3" id="KW-1185">Reference proteome</keyword>
<proteinExistence type="predicted"/>
<feature type="region of interest" description="Disordered" evidence="1">
    <location>
        <begin position="1"/>
        <end position="20"/>
    </location>
</feature>
<gene>
    <name evidence="2" type="primary">Dsec\GM10284</name>
    <name evidence="2" type="ORF">Dsec_GM10284</name>
</gene>
<name>B4ICG5_DROSE</name>
<sequence>MAPENIEFQIRGDSRKTDAQRFHDRGIPAEEQHPFQPAALMALDYADIEFKMQESILGWSEREYD</sequence>
<dbReference type="Proteomes" id="UP000001292">
    <property type="component" value="Unassembled WGS sequence"/>
</dbReference>
<evidence type="ECO:0000256" key="1">
    <source>
        <dbReference type="SAM" id="MobiDB-lite"/>
    </source>
</evidence>
<evidence type="ECO:0000313" key="2">
    <source>
        <dbReference type="EMBL" id="EDW45061.1"/>
    </source>
</evidence>
<accession>B4ICG5</accession>
<dbReference type="HOGENOM" id="CLU_2852081_0_0_1"/>
<dbReference type="AlphaFoldDB" id="B4ICG5"/>
<dbReference type="EMBL" id="CH480828">
    <property type="protein sequence ID" value="EDW45061.1"/>
    <property type="molecule type" value="Genomic_DNA"/>
</dbReference>
<protein>
    <submittedName>
        <fullName evidence="2">GM10284</fullName>
    </submittedName>
</protein>